<organism evidence="2 3">
    <name type="scientific">Inhella gelatinilytica</name>
    <dbReference type="NCBI Taxonomy" id="2795030"/>
    <lineage>
        <taxon>Bacteria</taxon>
        <taxon>Pseudomonadati</taxon>
        <taxon>Pseudomonadota</taxon>
        <taxon>Betaproteobacteria</taxon>
        <taxon>Burkholderiales</taxon>
        <taxon>Sphaerotilaceae</taxon>
        <taxon>Inhella</taxon>
    </lineage>
</organism>
<dbReference type="InterPro" id="IPR050266">
    <property type="entry name" value="AB_hydrolase_sf"/>
</dbReference>
<keyword evidence="2" id="KW-0378">Hydrolase</keyword>
<dbReference type="PRINTS" id="PR00111">
    <property type="entry name" value="ABHYDROLASE"/>
</dbReference>
<keyword evidence="3" id="KW-1185">Reference proteome</keyword>
<name>A0A931NED7_9BURK</name>
<dbReference type="SUPFAM" id="SSF53474">
    <property type="entry name" value="alpha/beta-Hydrolases"/>
    <property type="match status" value="1"/>
</dbReference>
<feature type="domain" description="AB hydrolase-1" evidence="1">
    <location>
        <begin position="34"/>
        <end position="144"/>
    </location>
</feature>
<evidence type="ECO:0000313" key="3">
    <source>
        <dbReference type="Proteomes" id="UP000620139"/>
    </source>
</evidence>
<gene>
    <name evidence="2" type="ORF">I7X43_14520</name>
</gene>
<dbReference type="GO" id="GO:0016020">
    <property type="term" value="C:membrane"/>
    <property type="evidence" value="ECO:0007669"/>
    <property type="project" value="TreeGrafter"/>
</dbReference>
<sequence>MPAPQLHHVQCLNPSGLHRMAYWSWGDPQNPNGVMCVHGLSRQGRDFDTLAQQLMGEYRVICPDVVGRGESDWLEDPEHYGLQQYAADMVALLARLNVAQVDWVGTSMGGLIGLILAALPDSPVRRLVLNDVGPALEWSALQRIATYIGREMHFPSAAVATAHLREISPGFGAYSEADWTTRSAPMLRATPDGVRLHYDPGIGLALRALTPETAMESELFLWAAYESLRQPVLLLRGEQSDLLRPETAQRMALTGPKAQWVNLPEVGHASLLDRSTHFGPVLEFLRQP</sequence>
<dbReference type="Proteomes" id="UP000620139">
    <property type="component" value="Unassembled WGS sequence"/>
</dbReference>
<protein>
    <submittedName>
        <fullName evidence="2">Alpha/beta hydrolase</fullName>
    </submittedName>
</protein>
<dbReference type="PANTHER" id="PTHR43798">
    <property type="entry name" value="MONOACYLGLYCEROL LIPASE"/>
    <property type="match status" value="1"/>
</dbReference>
<dbReference type="InterPro" id="IPR000073">
    <property type="entry name" value="AB_hydrolase_1"/>
</dbReference>
<reference evidence="2" key="1">
    <citation type="submission" date="2020-12" db="EMBL/GenBank/DDBJ databases">
        <title>The genome sequence of Inhella sp. 4Y17.</title>
        <authorList>
            <person name="Liu Y."/>
        </authorList>
    </citation>
    <scope>NUCLEOTIDE SEQUENCE</scope>
    <source>
        <strain evidence="2">4Y10</strain>
    </source>
</reference>
<dbReference type="Gene3D" id="3.40.50.1820">
    <property type="entry name" value="alpha/beta hydrolase"/>
    <property type="match status" value="1"/>
</dbReference>
<dbReference type="PANTHER" id="PTHR43798:SF33">
    <property type="entry name" value="HYDROLASE, PUTATIVE (AFU_ORTHOLOGUE AFUA_2G14860)-RELATED"/>
    <property type="match status" value="1"/>
</dbReference>
<dbReference type="AlphaFoldDB" id="A0A931NED7"/>
<dbReference type="EMBL" id="JAEDAL010000009">
    <property type="protein sequence ID" value="MBH9554057.1"/>
    <property type="molecule type" value="Genomic_DNA"/>
</dbReference>
<accession>A0A931NED7</accession>
<evidence type="ECO:0000313" key="2">
    <source>
        <dbReference type="EMBL" id="MBH9554057.1"/>
    </source>
</evidence>
<comment type="caution">
    <text evidence="2">The sequence shown here is derived from an EMBL/GenBank/DDBJ whole genome shotgun (WGS) entry which is preliminary data.</text>
</comment>
<dbReference type="InterPro" id="IPR029058">
    <property type="entry name" value="AB_hydrolase_fold"/>
</dbReference>
<dbReference type="GO" id="GO:0016787">
    <property type="term" value="F:hydrolase activity"/>
    <property type="evidence" value="ECO:0007669"/>
    <property type="project" value="UniProtKB-KW"/>
</dbReference>
<proteinExistence type="predicted"/>
<dbReference type="Pfam" id="PF00561">
    <property type="entry name" value="Abhydrolase_1"/>
    <property type="match status" value="1"/>
</dbReference>
<evidence type="ECO:0000259" key="1">
    <source>
        <dbReference type="Pfam" id="PF00561"/>
    </source>
</evidence>